<feature type="compositionally biased region" description="Polar residues" evidence="2">
    <location>
        <begin position="171"/>
        <end position="188"/>
    </location>
</feature>
<feature type="region of interest" description="Disordered" evidence="2">
    <location>
        <begin position="642"/>
        <end position="692"/>
    </location>
</feature>
<feature type="compositionally biased region" description="Polar residues" evidence="2">
    <location>
        <begin position="74"/>
        <end position="84"/>
    </location>
</feature>
<feature type="compositionally biased region" description="Polar residues" evidence="2">
    <location>
        <begin position="99"/>
        <end position="119"/>
    </location>
</feature>
<gene>
    <name evidence="4" type="ORF">LTR16_000550</name>
</gene>
<proteinExistence type="inferred from homology"/>
<comment type="similarity">
    <text evidence="1">Belongs to the TRAFAC class TrmE-Era-EngA-EngB-Septin-like GTPase superfamily. Septin GTPase family.</text>
</comment>
<dbReference type="Proteomes" id="UP001357485">
    <property type="component" value="Unassembled WGS sequence"/>
</dbReference>
<evidence type="ECO:0000256" key="1">
    <source>
        <dbReference type="RuleBase" id="RU004560"/>
    </source>
</evidence>
<comment type="caution">
    <text evidence="4">The sequence shown here is derived from an EMBL/GenBank/DDBJ whole genome shotgun (WGS) entry which is preliminary data.</text>
</comment>
<dbReference type="InterPro" id="IPR027417">
    <property type="entry name" value="P-loop_NTPase"/>
</dbReference>
<dbReference type="PROSITE" id="PS51719">
    <property type="entry name" value="G_SEPTIN"/>
    <property type="match status" value="1"/>
</dbReference>
<evidence type="ECO:0000313" key="4">
    <source>
        <dbReference type="EMBL" id="KAK5257472.1"/>
    </source>
</evidence>
<keyword evidence="1" id="KW-0342">GTP-binding</keyword>
<keyword evidence="5" id="KW-1185">Reference proteome</keyword>
<feature type="compositionally biased region" description="Basic and acidic residues" evidence="2">
    <location>
        <begin position="40"/>
        <end position="53"/>
    </location>
</feature>
<protein>
    <recommendedName>
        <fullName evidence="3">Septin-type G domain-containing protein</fullName>
    </recommendedName>
</protein>
<reference evidence="4 5" key="1">
    <citation type="submission" date="2023-08" db="EMBL/GenBank/DDBJ databases">
        <title>Black Yeasts Isolated from many extreme environments.</title>
        <authorList>
            <person name="Coleine C."/>
            <person name="Stajich J.E."/>
            <person name="Selbmann L."/>
        </authorList>
    </citation>
    <scope>NUCLEOTIDE SEQUENCE [LARGE SCALE GENOMIC DNA]</scope>
    <source>
        <strain evidence="4 5">CCFEE 536</strain>
    </source>
</reference>
<evidence type="ECO:0000256" key="2">
    <source>
        <dbReference type="SAM" id="MobiDB-lite"/>
    </source>
</evidence>
<dbReference type="Gene3D" id="3.40.50.300">
    <property type="entry name" value="P-loop containing nucleotide triphosphate hydrolases"/>
    <property type="match status" value="1"/>
</dbReference>
<accession>A0ABR0M256</accession>
<feature type="compositionally biased region" description="Basic and acidic residues" evidence="2">
    <location>
        <begin position="64"/>
        <end position="73"/>
    </location>
</feature>
<keyword evidence="1" id="KW-0547">Nucleotide-binding</keyword>
<feature type="compositionally biased region" description="Low complexity" evidence="2">
    <location>
        <begin position="235"/>
        <end position="247"/>
    </location>
</feature>
<feature type="region of interest" description="Disordered" evidence="2">
    <location>
        <begin position="1"/>
        <end position="266"/>
    </location>
</feature>
<feature type="compositionally biased region" description="Low complexity" evidence="2">
    <location>
        <begin position="675"/>
        <end position="692"/>
    </location>
</feature>
<dbReference type="InterPro" id="IPR030379">
    <property type="entry name" value="G_SEPTIN_dom"/>
</dbReference>
<organism evidence="4 5">
    <name type="scientific">Cryomyces antarcticus</name>
    <dbReference type="NCBI Taxonomy" id="329879"/>
    <lineage>
        <taxon>Eukaryota</taxon>
        <taxon>Fungi</taxon>
        <taxon>Dikarya</taxon>
        <taxon>Ascomycota</taxon>
        <taxon>Pezizomycotina</taxon>
        <taxon>Dothideomycetes</taxon>
        <taxon>Dothideomycetes incertae sedis</taxon>
        <taxon>Cryomyces</taxon>
    </lineage>
</organism>
<dbReference type="EMBL" id="JAVRRA010008221">
    <property type="protein sequence ID" value="KAK5257472.1"/>
    <property type="molecule type" value="Genomic_DNA"/>
</dbReference>
<name>A0ABR0M256_9PEZI</name>
<dbReference type="SUPFAM" id="SSF52540">
    <property type="entry name" value="P-loop containing nucleoside triphosphate hydrolases"/>
    <property type="match status" value="1"/>
</dbReference>
<sequence length="874" mass="94446">MNVQAGDSAHEVRSRSRKSSLADVTPLANAGYAAPTSFFLRREEDLERMEEPTSKLPRPGTARRQQEPPKGSERASSSDSTYGVQSLEDAIGAAFPDVSHNTPSGATCGSTTSLASDKGNTAGPRQDDGSPMSKKRKPGNPIHPNIAAAAQRIISHEKPRPSSSASSTSSPVRNKVSSPLHTQLQARQPSSATSSSPLTPLHLSPAPESGFPSTPRSSSIRSFRLSDEESLMDDSASQTSQAIQSSSGEEEEEGDTLVEPGDNGISEEKVHGISLVMPSIAMPSRRPFTDRGKSMGRLKVMVAGVGGVGKTSLIKSIVQTCEDIVHVDPLSPSLPTIQIPEPDQSKVWQKRKPSVGRTGIVEIYASTRPYPQWWSDLEESRVLKRRKSMGDTVLERNLCFVDTPGSNGKQERELAVQYIESQMHRNANIGTMSDSDLLGVLSGSGGVQVDVLLYLIDCLDGCISRTDLEFVKCLSTLTNVVPIISKADSHSPIEISKFKVEMLQQLRDHDVKPFLFGKSITEAIRLASEVPLSSKPSTETTATTSGPFAVSSTPAANKDVLEYMDASLLMSPEYIQPLSDSDLLSLVNQLFDPENTQWLRHSAVKKFLQWRHTLGRASIEMQMQKGLGQTGLGVTSPAAAPSFHRTTSPLSMTGSLLSSPRQMLVPHPNHHSYHSTNNFTPSSPLSSNSSNLGPSSYSLARYTDHTHRETALAQVRLARWAADLQRSLQNERERYARLARGQRSEWLLERVDEEFPDGQMANMALVKRADGSIARVGATTACGRRAGGGVLDARDPLGLLHWGEGVKRTGWGVLKFVAGSGLVGALVVWAVRSWGFGVWSGSGGEGEGDIIGGPVAQMGVANWDWSRGAFAGWW</sequence>
<feature type="compositionally biased region" description="Polar residues" evidence="2">
    <location>
        <begin position="211"/>
        <end position="221"/>
    </location>
</feature>
<dbReference type="PANTHER" id="PTHR18884">
    <property type="entry name" value="SEPTIN"/>
    <property type="match status" value="1"/>
</dbReference>
<evidence type="ECO:0000259" key="3">
    <source>
        <dbReference type="PROSITE" id="PS51719"/>
    </source>
</evidence>
<evidence type="ECO:0000313" key="5">
    <source>
        <dbReference type="Proteomes" id="UP001357485"/>
    </source>
</evidence>
<feature type="domain" description="Septin-type G" evidence="3">
    <location>
        <begin position="294"/>
        <end position="617"/>
    </location>
</feature>
<feature type="compositionally biased region" description="Polar residues" evidence="2">
    <location>
        <begin position="644"/>
        <end position="661"/>
    </location>
</feature>
<dbReference type="Pfam" id="PF00735">
    <property type="entry name" value="Septin"/>
    <property type="match status" value="1"/>
</dbReference>
<feature type="compositionally biased region" description="Low complexity" evidence="2">
    <location>
        <begin position="189"/>
        <end position="207"/>
    </location>
</feature>